<keyword evidence="1" id="KW-1133">Transmembrane helix</keyword>
<feature type="transmembrane region" description="Helical" evidence="1">
    <location>
        <begin position="127"/>
        <end position="151"/>
    </location>
</feature>
<keyword evidence="1" id="KW-0812">Transmembrane</keyword>
<evidence type="ECO:0008006" key="4">
    <source>
        <dbReference type="Google" id="ProtNLM"/>
    </source>
</evidence>
<feature type="transmembrane region" description="Helical" evidence="1">
    <location>
        <begin position="7"/>
        <end position="25"/>
    </location>
</feature>
<dbReference type="RefSeq" id="WP_369895649.1">
    <property type="nucleotide sequence ID" value="NZ_JBGFFX010000006.1"/>
</dbReference>
<feature type="transmembrane region" description="Helical" evidence="1">
    <location>
        <begin position="102"/>
        <end position="121"/>
    </location>
</feature>
<sequence length="411" mass="46495">MNASRKTALPILFYLLTMIFLYALSRTLHPVPGGDDEMFSNILKNKKLLTLIYERYLGWSGRITIEMLLIKTINIKIFWKAAIPLSILLLAYSAWKLFFFDIVRPYIAIPTGIMFFMLITPSVNADAAWWITGFYNYLLPVSCGAWSLVVLKNSATSHLSSKIIALMLLSISCFSEQVAVLMITAAICIYFTKQNRKKYDVVFISLCLILTGILLTAPGNAQRYAFEIKNSLPEFSSFNIIDKLMLGLDRLNHHLNDPENIIVNILLLLTTAIAIRQKNLSSTDLVGIAFLIIKLCGFLLCRANLSMSEFIYNQHYFNATSWFGYKIYTSFFFTLASVFSLILLSYKFIDDNKTAIVSVVSLLAGCATVMMMSFSPTVYASAQRILFAYEICSLVALCAYVRHFLLSKSRK</sequence>
<name>A0ABV4E8H0_9GAMM</name>
<accession>A0ABV4E8H0</accession>
<evidence type="ECO:0000313" key="2">
    <source>
        <dbReference type="EMBL" id="MEY8771107.1"/>
    </source>
</evidence>
<dbReference type="EMBL" id="JBGFFX010000006">
    <property type="protein sequence ID" value="MEY8771107.1"/>
    <property type="molecule type" value="Genomic_DNA"/>
</dbReference>
<evidence type="ECO:0000313" key="3">
    <source>
        <dbReference type="Proteomes" id="UP001565243"/>
    </source>
</evidence>
<feature type="transmembrane region" description="Helical" evidence="1">
    <location>
        <begin position="386"/>
        <end position="405"/>
    </location>
</feature>
<feature type="transmembrane region" description="Helical" evidence="1">
    <location>
        <begin position="356"/>
        <end position="374"/>
    </location>
</feature>
<feature type="transmembrane region" description="Helical" evidence="1">
    <location>
        <begin position="163"/>
        <end position="192"/>
    </location>
</feature>
<feature type="transmembrane region" description="Helical" evidence="1">
    <location>
        <begin position="285"/>
        <end position="305"/>
    </location>
</feature>
<proteinExistence type="predicted"/>
<feature type="transmembrane region" description="Helical" evidence="1">
    <location>
        <begin position="325"/>
        <end position="344"/>
    </location>
</feature>
<gene>
    <name evidence="2" type="ORF">AB6T85_11805</name>
</gene>
<keyword evidence="1" id="KW-0472">Membrane</keyword>
<evidence type="ECO:0000256" key="1">
    <source>
        <dbReference type="SAM" id="Phobius"/>
    </source>
</evidence>
<comment type="caution">
    <text evidence="2">The sequence shown here is derived from an EMBL/GenBank/DDBJ whole genome shotgun (WGS) entry which is preliminary data.</text>
</comment>
<reference evidence="2 3" key="1">
    <citation type="submission" date="2024-07" db="EMBL/GenBank/DDBJ databases">
        <authorList>
            <person name="Hebao G."/>
        </authorList>
    </citation>
    <scope>NUCLEOTIDE SEQUENCE [LARGE SCALE GENOMIC DNA]</scope>
    <source>
        <strain evidence="2 3">ACCC 02193</strain>
    </source>
</reference>
<feature type="transmembrane region" description="Helical" evidence="1">
    <location>
        <begin position="198"/>
        <end position="217"/>
    </location>
</feature>
<dbReference type="Proteomes" id="UP001565243">
    <property type="component" value="Unassembled WGS sequence"/>
</dbReference>
<protein>
    <recommendedName>
        <fullName evidence="4">Serotype determinant, transmembrane protein</fullName>
    </recommendedName>
</protein>
<keyword evidence="3" id="KW-1185">Reference proteome</keyword>
<feature type="transmembrane region" description="Helical" evidence="1">
    <location>
        <begin position="77"/>
        <end position="95"/>
    </location>
</feature>
<organism evidence="2 3">
    <name type="scientific">Erwinia aeris</name>
    <dbReference type="NCBI Taxonomy" id="3239803"/>
    <lineage>
        <taxon>Bacteria</taxon>
        <taxon>Pseudomonadati</taxon>
        <taxon>Pseudomonadota</taxon>
        <taxon>Gammaproteobacteria</taxon>
        <taxon>Enterobacterales</taxon>
        <taxon>Erwiniaceae</taxon>
        <taxon>Erwinia</taxon>
    </lineage>
</organism>